<proteinExistence type="predicted"/>
<reference evidence="2 3" key="1">
    <citation type="journal article" date="2024" name="BMC Genomics">
        <title>De novo assembly and annotation of Popillia japonica's genome with initial clues to its potential as an invasive pest.</title>
        <authorList>
            <person name="Cucini C."/>
            <person name="Boschi S."/>
            <person name="Funari R."/>
            <person name="Cardaioli E."/>
            <person name="Iannotti N."/>
            <person name="Marturano G."/>
            <person name="Paoli F."/>
            <person name="Bruttini M."/>
            <person name="Carapelli A."/>
            <person name="Frati F."/>
            <person name="Nardi F."/>
        </authorList>
    </citation>
    <scope>NUCLEOTIDE SEQUENCE [LARGE SCALE GENOMIC DNA]</scope>
    <source>
        <strain evidence="2">DMR45628</strain>
    </source>
</reference>
<dbReference type="EMBL" id="JASPKY010000359">
    <property type="protein sequence ID" value="KAK9704024.1"/>
    <property type="molecule type" value="Genomic_DNA"/>
</dbReference>
<evidence type="ECO:0000313" key="2">
    <source>
        <dbReference type="EMBL" id="KAK9704024.1"/>
    </source>
</evidence>
<dbReference type="InterPro" id="IPR010850">
    <property type="entry name" value="Neuroparsin"/>
</dbReference>
<dbReference type="SUPFAM" id="SSF57184">
    <property type="entry name" value="Growth factor receptor domain"/>
    <property type="match status" value="1"/>
</dbReference>
<sequence length="108" mass="12062">MDSPAAFIIMALILTGSFINLGIARRTYECRPCMSMQECNEEPKEYCPFGEARDMCGRRTCARGPGDRCGGPNDIYGHCAEGLRCRSDERCHGCAEKTNSDFECYPVF</sequence>
<keyword evidence="1" id="KW-0812">Transmembrane</keyword>
<keyword evidence="1" id="KW-1133">Transmembrane helix</keyword>
<dbReference type="AlphaFoldDB" id="A0AAW1JIP8"/>
<protein>
    <submittedName>
        <fullName evidence="2">Neuroparsin</fullName>
    </submittedName>
</protein>
<accession>A0AAW1JIP8</accession>
<keyword evidence="3" id="KW-1185">Reference proteome</keyword>
<dbReference type="Pfam" id="PF07327">
    <property type="entry name" value="Neuroparsin"/>
    <property type="match status" value="1"/>
</dbReference>
<dbReference type="Gene3D" id="4.10.40.20">
    <property type="match status" value="1"/>
</dbReference>
<feature type="transmembrane region" description="Helical" evidence="1">
    <location>
        <begin position="6"/>
        <end position="24"/>
    </location>
</feature>
<gene>
    <name evidence="2" type="ORF">QE152_g28536</name>
</gene>
<name>A0AAW1JIP8_POPJA</name>
<evidence type="ECO:0000313" key="3">
    <source>
        <dbReference type="Proteomes" id="UP001458880"/>
    </source>
</evidence>
<comment type="caution">
    <text evidence="2">The sequence shown here is derived from an EMBL/GenBank/DDBJ whole genome shotgun (WGS) entry which is preliminary data.</text>
</comment>
<evidence type="ECO:0000256" key="1">
    <source>
        <dbReference type="SAM" id="Phobius"/>
    </source>
</evidence>
<dbReference type="InterPro" id="IPR009030">
    <property type="entry name" value="Growth_fac_rcpt_cys_sf"/>
</dbReference>
<dbReference type="Proteomes" id="UP001458880">
    <property type="component" value="Unassembled WGS sequence"/>
</dbReference>
<keyword evidence="1" id="KW-0472">Membrane</keyword>
<organism evidence="2 3">
    <name type="scientific">Popillia japonica</name>
    <name type="common">Japanese beetle</name>
    <dbReference type="NCBI Taxonomy" id="7064"/>
    <lineage>
        <taxon>Eukaryota</taxon>
        <taxon>Metazoa</taxon>
        <taxon>Ecdysozoa</taxon>
        <taxon>Arthropoda</taxon>
        <taxon>Hexapoda</taxon>
        <taxon>Insecta</taxon>
        <taxon>Pterygota</taxon>
        <taxon>Neoptera</taxon>
        <taxon>Endopterygota</taxon>
        <taxon>Coleoptera</taxon>
        <taxon>Polyphaga</taxon>
        <taxon>Scarabaeiformia</taxon>
        <taxon>Scarabaeidae</taxon>
        <taxon>Rutelinae</taxon>
        <taxon>Popillia</taxon>
    </lineage>
</organism>